<reference evidence="1 2" key="1">
    <citation type="submission" date="2016-10" db="EMBL/GenBank/DDBJ databases">
        <authorList>
            <person name="de Groot N.N."/>
        </authorList>
    </citation>
    <scope>NUCLEOTIDE SEQUENCE [LARGE SCALE GENOMIC DNA]</scope>
    <source>
        <strain evidence="1 2">U95</strain>
    </source>
</reference>
<gene>
    <name evidence="1" type="ORF">SAMN04488118_12211</name>
</gene>
<keyword evidence="2" id="KW-1185">Reference proteome</keyword>
<accession>A0A1G5RK08</accession>
<dbReference type="RefSeq" id="WP_090221290.1">
    <property type="nucleotide sequence ID" value="NZ_FMWG01000022.1"/>
</dbReference>
<dbReference type="AlphaFoldDB" id="A0A1G5RK08"/>
<evidence type="ECO:0000313" key="2">
    <source>
        <dbReference type="Proteomes" id="UP000198767"/>
    </source>
</evidence>
<name>A0A1G5RK08_9RHOB</name>
<dbReference type="SUPFAM" id="SSF55729">
    <property type="entry name" value="Acyl-CoA N-acyltransferases (Nat)"/>
    <property type="match status" value="1"/>
</dbReference>
<dbReference type="OrthoDB" id="8479334at2"/>
<evidence type="ECO:0008006" key="3">
    <source>
        <dbReference type="Google" id="ProtNLM"/>
    </source>
</evidence>
<dbReference type="EMBL" id="FMWG01000022">
    <property type="protein sequence ID" value="SCZ74140.1"/>
    <property type="molecule type" value="Genomic_DNA"/>
</dbReference>
<protein>
    <recommendedName>
        <fullName evidence="3">N-acetyltransferase domain-containing protein</fullName>
    </recommendedName>
</protein>
<proteinExistence type="predicted"/>
<organism evidence="1 2">
    <name type="scientific">Epibacterium ulvae</name>
    <dbReference type="NCBI Taxonomy" id="1156985"/>
    <lineage>
        <taxon>Bacteria</taxon>
        <taxon>Pseudomonadati</taxon>
        <taxon>Pseudomonadota</taxon>
        <taxon>Alphaproteobacteria</taxon>
        <taxon>Rhodobacterales</taxon>
        <taxon>Roseobacteraceae</taxon>
        <taxon>Epibacterium</taxon>
    </lineage>
</organism>
<sequence>MPLTLSPILATDRPRLLPVLARYLAETAPSAEIDMAKKASRSINRPDMQSFWITDHCRDVGFAFVLTLPEGQRELSEFTIFPHLRRRGLGREAASLLFTTLPGKWRMGISAASPQAAAFWGTCLSLIPNIECLRTGAPFTELQCKSYCFSIPESQTTTA</sequence>
<evidence type="ECO:0000313" key="1">
    <source>
        <dbReference type="EMBL" id="SCZ74140.1"/>
    </source>
</evidence>
<dbReference type="InterPro" id="IPR016181">
    <property type="entry name" value="Acyl_CoA_acyltransferase"/>
</dbReference>
<dbReference type="Proteomes" id="UP000198767">
    <property type="component" value="Unassembled WGS sequence"/>
</dbReference>
<dbReference type="Gene3D" id="3.40.630.30">
    <property type="match status" value="1"/>
</dbReference>